<comment type="catalytic activity">
    <reaction evidence="3 4">
        <text>(R)-4'-phosphopantothenate + L-cysteine + CTP = N-[(R)-4-phosphopantothenoyl]-L-cysteine + CMP + diphosphate + H(+)</text>
        <dbReference type="Rhea" id="RHEA:19397"/>
        <dbReference type="ChEBI" id="CHEBI:10986"/>
        <dbReference type="ChEBI" id="CHEBI:15378"/>
        <dbReference type="ChEBI" id="CHEBI:33019"/>
        <dbReference type="ChEBI" id="CHEBI:35235"/>
        <dbReference type="ChEBI" id="CHEBI:37563"/>
        <dbReference type="ChEBI" id="CHEBI:59458"/>
        <dbReference type="ChEBI" id="CHEBI:60377"/>
        <dbReference type="EC" id="6.3.2.5"/>
    </reaction>
</comment>
<comment type="caution">
    <text evidence="7">The sequence shown here is derived from an EMBL/GenBank/DDBJ whole genome shotgun (WGS) entry which is preliminary data.</text>
</comment>
<feature type="binding site" evidence="3">
    <location>
        <position position="278"/>
    </location>
    <ligand>
        <name>CTP</name>
        <dbReference type="ChEBI" id="CHEBI:37563"/>
    </ligand>
</feature>
<dbReference type="GO" id="GO:0004633">
    <property type="term" value="F:phosphopantothenoylcysteine decarboxylase activity"/>
    <property type="evidence" value="ECO:0007669"/>
    <property type="project" value="UniProtKB-UniRule"/>
</dbReference>
<dbReference type="NCBIfam" id="TIGR00521">
    <property type="entry name" value="coaBC_dfp"/>
    <property type="match status" value="1"/>
</dbReference>
<evidence type="ECO:0000256" key="2">
    <source>
        <dbReference type="ARBA" id="ARBA00023239"/>
    </source>
</evidence>
<comment type="cofactor">
    <cofactor evidence="3">
        <name>FMN</name>
        <dbReference type="ChEBI" id="CHEBI:58210"/>
    </cofactor>
    <text evidence="3">Binds 1 FMN per subunit.</text>
</comment>
<dbReference type="Pfam" id="PF04127">
    <property type="entry name" value="DFP"/>
    <property type="match status" value="1"/>
</dbReference>
<dbReference type="Gene3D" id="3.40.50.10300">
    <property type="entry name" value="CoaB-like"/>
    <property type="match status" value="1"/>
</dbReference>
<dbReference type="Proteomes" id="UP000003240">
    <property type="component" value="Unassembled WGS sequence"/>
</dbReference>
<dbReference type="SUPFAM" id="SSF52507">
    <property type="entry name" value="Homo-oligomeric flavin-containing Cys decarboxylases, HFCD"/>
    <property type="match status" value="1"/>
</dbReference>
<evidence type="ECO:0000256" key="4">
    <source>
        <dbReference type="RuleBase" id="RU364078"/>
    </source>
</evidence>
<proteinExistence type="inferred from homology"/>
<dbReference type="PANTHER" id="PTHR14359">
    <property type="entry name" value="HOMO-OLIGOMERIC FLAVIN CONTAINING CYS DECARBOXYLASE FAMILY"/>
    <property type="match status" value="1"/>
</dbReference>
<evidence type="ECO:0000256" key="1">
    <source>
        <dbReference type="ARBA" id="ARBA00022793"/>
    </source>
</evidence>
<feature type="binding site" evidence="3">
    <location>
        <position position="337"/>
    </location>
    <ligand>
        <name>CTP</name>
        <dbReference type="ChEBI" id="CHEBI:37563"/>
    </ligand>
</feature>
<dbReference type="InterPro" id="IPR005252">
    <property type="entry name" value="CoaBC"/>
</dbReference>
<keyword evidence="3" id="KW-0479">Metal-binding</keyword>
<dbReference type="HAMAP" id="MF_02225">
    <property type="entry name" value="CoaBC"/>
    <property type="match status" value="1"/>
</dbReference>
<feature type="active site" description="Proton donor" evidence="3">
    <location>
        <position position="157"/>
    </location>
</feature>
<comment type="similarity">
    <text evidence="3 4">In the C-terminal section; belongs to the PPC synthetase family.</text>
</comment>
<dbReference type="eggNOG" id="COG0452">
    <property type="taxonomic scope" value="Bacteria"/>
</dbReference>
<keyword evidence="3" id="KW-0511">Multifunctional enzyme</keyword>
<comment type="function">
    <text evidence="4">Catalyzes two steps in the biosynthesis of coenzyme A. In the first step cysteine is conjugated to 4'-phosphopantothenate to form 4-phosphopantothenoylcysteine, in the latter compound is decarboxylated to form 4'-phosphopantotheine.</text>
</comment>
<sequence>MTQTKNIVMGVSGGIAAYKAVEVASSLKKAGCSVHIIMTDAAAKFVTPLTFREITANPVVVGMWEEPKKWNVEHIALASLADVFAIVPATANIIGKIANGIADDMLSTTVMATRAPVILAPAMNTNMYNNPILQENLVKLAKLGYDIIQPESGRLACGVEGFGRLAQPAVIVDRLLSYLGHKKDLQQKKILITAGGTREPIDPVRYIGNRSSGKMGYAIAKAAVERGAEVTLVTGPTVLAAPVGVKVIAIETTEQMRLAVLAAFPDTDIVIKAAAVADYRPTETAPQKIKKTDDTLTLILQKNPDILKELGGLKKPNQLLIGFAAETHELLTYARQKLVQKNLDMIVANDVTAPGAGFNSDTNIVKLLYRNGSSEELPQMEKDKLAHVLLDRICSFV</sequence>
<comment type="pathway">
    <text evidence="3 4">Cofactor biosynthesis; coenzyme A biosynthesis; CoA from (R)-pantothenate: step 2/5.</text>
</comment>
<organism evidence="7 8">
    <name type="scientific">Acetonema longum DSM 6540</name>
    <dbReference type="NCBI Taxonomy" id="1009370"/>
    <lineage>
        <taxon>Bacteria</taxon>
        <taxon>Bacillati</taxon>
        <taxon>Bacillota</taxon>
        <taxon>Negativicutes</taxon>
        <taxon>Acetonemataceae</taxon>
        <taxon>Acetonema</taxon>
    </lineage>
</organism>
<evidence type="ECO:0000256" key="3">
    <source>
        <dbReference type="HAMAP-Rule" id="MF_02225"/>
    </source>
</evidence>
<feature type="binding site" evidence="3">
    <location>
        <begin position="304"/>
        <end position="307"/>
    </location>
    <ligand>
        <name>CTP</name>
        <dbReference type="ChEBI" id="CHEBI:37563"/>
    </ligand>
</feature>
<evidence type="ECO:0000259" key="5">
    <source>
        <dbReference type="Pfam" id="PF02441"/>
    </source>
</evidence>
<comment type="function">
    <text evidence="3">Catalyzes two sequential steps in the biosynthesis of coenzyme A. In the first step cysteine is conjugated to 4'-phosphopantothenate to form 4-phosphopantothenoylcysteine. In the second step the latter compound is decarboxylated to form 4'-phosphopantotheine.</text>
</comment>
<gene>
    <name evidence="3" type="primary">coaBC</name>
    <name evidence="7" type="ORF">ALO_14557</name>
</gene>
<dbReference type="AlphaFoldDB" id="F7NLD9"/>
<dbReference type="Pfam" id="PF02441">
    <property type="entry name" value="Flavoprotein"/>
    <property type="match status" value="1"/>
</dbReference>
<comment type="similarity">
    <text evidence="3 4">In the N-terminal section; belongs to the HFCD (homo-oligomeric flavin containing Cys decarboxylase) superfamily.</text>
</comment>
<dbReference type="SUPFAM" id="SSF102645">
    <property type="entry name" value="CoaB-like"/>
    <property type="match status" value="1"/>
</dbReference>
<feature type="region of interest" description="Phosphopantothenate--cysteine ligase" evidence="3">
    <location>
        <begin position="190"/>
        <end position="397"/>
    </location>
</feature>
<comment type="caution">
    <text evidence="3">Lacks conserved residue(s) required for the propagation of feature annotation.</text>
</comment>
<dbReference type="InterPro" id="IPR003382">
    <property type="entry name" value="Flavoprotein"/>
</dbReference>
<feature type="domain" description="Flavoprotein" evidence="5">
    <location>
        <begin position="5"/>
        <end position="177"/>
    </location>
</feature>
<dbReference type="EC" id="4.1.1.36" evidence="3"/>
<dbReference type="GO" id="GO:0004632">
    <property type="term" value="F:phosphopantothenate--cysteine ligase activity"/>
    <property type="evidence" value="ECO:0007669"/>
    <property type="project" value="UniProtKB-UniRule"/>
</dbReference>
<keyword evidence="8" id="KW-1185">Reference proteome</keyword>
<dbReference type="RefSeq" id="WP_004573485.1">
    <property type="nucleotide sequence ID" value="NZ_AFGF01000126.1"/>
</dbReference>
<dbReference type="GO" id="GO:0015941">
    <property type="term" value="P:pantothenate catabolic process"/>
    <property type="evidence" value="ECO:0007669"/>
    <property type="project" value="InterPro"/>
</dbReference>
<feature type="region of interest" description="Phosphopantothenoylcysteine decarboxylase" evidence="3">
    <location>
        <begin position="1"/>
        <end position="189"/>
    </location>
</feature>
<feature type="binding site" evidence="3">
    <location>
        <position position="288"/>
    </location>
    <ligand>
        <name>CTP</name>
        <dbReference type="ChEBI" id="CHEBI:37563"/>
    </ligand>
</feature>
<dbReference type="GO" id="GO:0015937">
    <property type="term" value="P:coenzyme A biosynthetic process"/>
    <property type="evidence" value="ECO:0007669"/>
    <property type="project" value="UniProtKB-UniRule"/>
</dbReference>
<dbReference type="EMBL" id="AFGF01000126">
    <property type="protein sequence ID" value="EGO63244.1"/>
    <property type="molecule type" value="Genomic_DNA"/>
</dbReference>
<dbReference type="InterPro" id="IPR035929">
    <property type="entry name" value="CoaB-like_sf"/>
</dbReference>
<reference evidence="7 8" key="1">
    <citation type="journal article" date="2011" name="EMBO J.">
        <title>Structural diversity of bacterial flagellar motors.</title>
        <authorList>
            <person name="Chen S."/>
            <person name="Beeby M."/>
            <person name="Murphy G.E."/>
            <person name="Leadbetter J.R."/>
            <person name="Hendrixson D.R."/>
            <person name="Briegel A."/>
            <person name="Li Z."/>
            <person name="Shi J."/>
            <person name="Tocheva E.I."/>
            <person name="Muller A."/>
            <person name="Dobro M.J."/>
            <person name="Jensen G.J."/>
        </authorList>
    </citation>
    <scope>NUCLEOTIDE SEQUENCE [LARGE SCALE GENOMIC DNA]</scope>
    <source>
        <strain evidence="7 8">DSM 6540</strain>
    </source>
</reference>
<evidence type="ECO:0000259" key="6">
    <source>
        <dbReference type="Pfam" id="PF04127"/>
    </source>
</evidence>
<keyword evidence="1 3" id="KW-0210">Decarboxylase</keyword>
<comment type="catalytic activity">
    <reaction evidence="3 4">
        <text>N-[(R)-4-phosphopantothenoyl]-L-cysteine + H(+) = (R)-4'-phosphopantetheine + CO2</text>
        <dbReference type="Rhea" id="RHEA:16793"/>
        <dbReference type="ChEBI" id="CHEBI:15378"/>
        <dbReference type="ChEBI" id="CHEBI:16526"/>
        <dbReference type="ChEBI" id="CHEBI:59458"/>
        <dbReference type="ChEBI" id="CHEBI:61723"/>
        <dbReference type="EC" id="4.1.1.36"/>
    </reaction>
</comment>
<evidence type="ECO:0000313" key="8">
    <source>
        <dbReference type="Proteomes" id="UP000003240"/>
    </source>
</evidence>
<dbReference type="GO" id="GO:0046872">
    <property type="term" value="F:metal ion binding"/>
    <property type="evidence" value="ECO:0007669"/>
    <property type="project" value="UniProtKB-KW"/>
</dbReference>
<dbReference type="PANTHER" id="PTHR14359:SF6">
    <property type="entry name" value="PHOSPHOPANTOTHENOYLCYSTEINE DECARBOXYLASE"/>
    <property type="match status" value="1"/>
</dbReference>
<keyword evidence="2 3" id="KW-0456">Lyase</keyword>
<dbReference type="STRING" id="1009370.ALO_14557"/>
<keyword evidence="3" id="KW-0460">Magnesium</keyword>
<keyword evidence="3 4" id="KW-0288">FMN</keyword>
<comment type="cofactor">
    <cofactor evidence="3">
        <name>Mg(2+)</name>
        <dbReference type="ChEBI" id="CHEBI:18420"/>
    </cofactor>
</comment>
<feature type="binding site" evidence="3">
    <location>
        <position position="341"/>
    </location>
    <ligand>
        <name>CTP</name>
        <dbReference type="ChEBI" id="CHEBI:37563"/>
    </ligand>
</feature>
<dbReference type="GO" id="GO:0071513">
    <property type="term" value="C:phosphopantothenoylcysteine decarboxylase complex"/>
    <property type="evidence" value="ECO:0007669"/>
    <property type="project" value="TreeGrafter"/>
</dbReference>
<accession>F7NLD9</accession>
<protein>
    <recommendedName>
        <fullName evidence="3">Coenzyme A biosynthesis bifunctional protein CoaBC</fullName>
    </recommendedName>
    <alternativeName>
        <fullName evidence="3">DNA/pantothenate metabolism flavoprotein</fullName>
    </alternativeName>
    <alternativeName>
        <fullName evidence="3">Phosphopantothenoylcysteine synthetase/decarboxylase</fullName>
        <shortName evidence="3">PPCS-PPCDC</shortName>
    </alternativeName>
    <domain>
        <recommendedName>
            <fullName evidence="3">Phosphopantothenoylcysteine decarboxylase</fullName>
            <shortName evidence="3">PPC decarboxylase</shortName>
            <shortName evidence="3">PPC-DC</shortName>
            <ecNumber evidence="3">4.1.1.36</ecNumber>
        </recommendedName>
        <alternativeName>
            <fullName evidence="3">CoaC</fullName>
        </alternativeName>
    </domain>
    <domain>
        <recommendedName>
            <fullName evidence="3">Phosphopantothenate--cysteine ligase</fullName>
            <ecNumber evidence="3">6.3.2.5</ecNumber>
        </recommendedName>
        <alternativeName>
            <fullName evidence="3">CoaB</fullName>
        </alternativeName>
        <alternativeName>
            <fullName evidence="3">Phosphopantothenoylcysteine synthetase</fullName>
            <shortName evidence="3">PPC synthetase</shortName>
            <shortName evidence="3">PPC-S</shortName>
        </alternativeName>
    </domain>
</protein>
<dbReference type="UniPathway" id="UPA00241">
    <property type="reaction ID" value="UER00353"/>
</dbReference>
<name>F7NLD9_9FIRM</name>
<feature type="binding site" evidence="3">
    <location>
        <position position="323"/>
    </location>
    <ligand>
        <name>CTP</name>
        <dbReference type="ChEBI" id="CHEBI:37563"/>
    </ligand>
</feature>
<evidence type="ECO:0000313" key="7">
    <source>
        <dbReference type="EMBL" id="EGO63244.1"/>
    </source>
</evidence>
<feature type="domain" description="DNA/pantothenate metabolism flavoprotein C-terminal" evidence="6">
    <location>
        <begin position="185"/>
        <end position="394"/>
    </location>
</feature>
<dbReference type="InterPro" id="IPR007085">
    <property type="entry name" value="DNA/pantothenate-metab_flavo_C"/>
</dbReference>
<comment type="pathway">
    <text evidence="3 4">Cofactor biosynthesis; coenzyme A biosynthesis; CoA from (R)-pantothenate: step 3/5.</text>
</comment>
<keyword evidence="3 4" id="KW-0285">Flavoprotein</keyword>
<dbReference type="OrthoDB" id="9802554at2"/>
<dbReference type="InterPro" id="IPR036551">
    <property type="entry name" value="Flavin_trans-like"/>
</dbReference>
<keyword evidence="3 4" id="KW-0436">Ligase</keyword>
<dbReference type="GO" id="GO:0010181">
    <property type="term" value="F:FMN binding"/>
    <property type="evidence" value="ECO:0007669"/>
    <property type="project" value="UniProtKB-UniRule"/>
</dbReference>
<dbReference type="EC" id="6.3.2.5" evidence="3"/>
<dbReference type="Gene3D" id="3.40.50.1950">
    <property type="entry name" value="Flavin prenyltransferase-like"/>
    <property type="match status" value="1"/>
</dbReference>